<keyword evidence="9" id="KW-1185">Reference proteome</keyword>
<comment type="subunit">
    <text evidence="7">Monomer.</text>
</comment>
<dbReference type="PRINTS" id="PR01100">
    <property type="entry name" value="SHIKIMTKNASE"/>
</dbReference>
<dbReference type="SUPFAM" id="SSF52540">
    <property type="entry name" value="P-loop containing nucleoside triphosphate hydrolases"/>
    <property type="match status" value="1"/>
</dbReference>
<keyword evidence="7" id="KW-0479">Metal-binding</keyword>
<feature type="binding site" evidence="7">
    <location>
        <position position="82"/>
    </location>
    <ligand>
        <name>substrate</name>
    </ligand>
</feature>
<dbReference type="GO" id="GO:0005829">
    <property type="term" value="C:cytosol"/>
    <property type="evidence" value="ECO:0007669"/>
    <property type="project" value="TreeGrafter"/>
</dbReference>
<name>A0A934M628_9CLOT</name>
<dbReference type="Proteomes" id="UP000622687">
    <property type="component" value="Unassembled WGS sequence"/>
</dbReference>
<keyword evidence="7" id="KW-0963">Cytoplasm</keyword>
<comment type="pathway">
    <text evidence="7">Metabolic intermediate biosynthesis; chorismate biosynthesis; chorismate from D-erythrose 4-phosphate and phosphoenolpyruvate: step 5/7.</text>
</comment>
<dbReference type="GO" id="GO:0008652">
    <property type="term" value="P:amino acid biosynthetic process"/>
    <property type="evidence" value="ECO:0007669"/>
    <property type="project" value="UniProtKB-KW"/>
</dbReference>
<keyword evidence="1 7" id="KW-0028">Amino-acid biosynthesis</keyword>
<evidence type="ECO:0000256" key="2">
    <source>
        <dbReference type="ARBA" id="ARBA00022679"/>
    </source>
</evidence>
<proteinExistence type="inferred from homology"/>
<dbReference type="GO" id="GO:0004765">
    <property type="term" value="F:shikimate kinase activity"/>
    <property type="evidence" value="ECO:0007669"/>
    <property type="project" value="UniProtKB-UniRule"/>
</dbReference>
<dbReference type="AlphaFoldDB" id="A0A934M628"/>
<evidence type="ECO:0000313" key="9">
    <source>
        <dbReference type="Proteomes" id="UP000622687"/>
    </source>
</evidence>
<comment type="catalytic activity">
    <reaction evidence="7">
        <text>shikimate + ATP = 3-phosphoshikimate + ADP + H(+)</text>
        <dbReference type="Rhea" id="RHEA:13121"/>
        <dbReference type="ChEBI" id="CHEBI:15378"/>
        <dbReference type="ChEBI" id="CHEBI:30616"/>
        <dbReference type="ChEBI" id="CHEBI:36208"/>
        <dbReference type="ChEBI" id="CHEBI:145989"/>
        <dbReference type="ChEBI" id="CHEBI:456216"/>
        <dbReference type="EC" id="2.7.1.71"/>
    </reaction>
</comment>
<organism evidence="8 9">
    <name type="scientific">Clostridium aciditolerans</name>
    <dbReference type="NCBI Taxonomy" id="339861"/>
    <lineage>
        <taxon>Bacteria</taxon>
        <taxon>Bacillati</taxon>
        <taxon>Bacillota</taxon>
        <taxon>Clostridia</taxon>
        <taxon>Eubacteriales</taxon>
        <taxon>Clostridiaceae</taxon>
        <taxon>Clostridium</taxon>
    </lineage>
</organism>
<comment type="caution">
    <text evidence="8">The sequence shown here is derived from an EMBL/GenBank/DDBJ whole genome shotgun (WGS) entry which is preliminary data.</text>
</comment>
<feature type="binding site" evidence="7">
    <location>
        <begin position="15"/>
        <end position="20"/>
    </location>
    <ligand>
        <name>ATP</name>
        <dbReference type="ChEBI" id="CHEBI:30616"/>
    </ligand>
</feature>
<feature type="binding site" evidence="7">
    <location>
        <position position="60"/>
    </location>
    <ligand>
        <name>substrate</name>
    </ligand>
</feature>
<keyword evidence="4 7" id="KW-0418">Kinase</keyword>
<dbReference type="CDD" id="cd00464">
    <property type="entry name" value="SK"/>
    <property type="match status" value="1"/>
</dbReference>
<evidence type="ECO:0000256" key="1">
    <source>
        <dbReference type="ARBA" id="ARBA00022605"/>
    </source>
</evidence>
<evidence type="ECO:0000256" key="6">
    <source>
        <dbReference type="ARBA" id="ARBA00023141"/>
    </source>
</evidence>
<evidence type="ECO:0000313" key="8">
    <source>
        <dbReference type="EMBL" id="MBI6872641.1"/>
    </source>
</evidence>
<feature type="binding site" evidence="7">
    <location>
        <position position="19"/>
    </location>
    <ligand>
        <name>Mg(2+)</name>
        <dbReference type="ChEBI" id="CHEBI:18420"/>
    </ligand>
</feature>
<dbReference type="GO" id="GO:0009423">
    <property type="term" value="P:chorismate biosynthetic process"/>
    <property type="evidence" value="ECO:0007669"/>
    <property type="project" value="UniProtKB-UniRule"/>
</dbReference>
<keyword evidence="7" id="KW-0460">Magnesium</keyword>
<dbReference type="EMBL" id="JAEEGB010000007">
    <property type="protein sequence ID" value="MBI6872641.1"/>
    <property type="molecule type" value="Genomic_DNA"/>
</dbReference>
<dbReference type="GO" id="GO:0009073">
    <property type="term" value="P:aromatic amino acid family biosynthetic process"/>
    <property type="evidence" value="ECO:0007669"/>
    <property type="project" value="UniProtKB-KW"/>
</dbReference>
<comment type="cofactor">
    <cofactor evidence="7">
        <name>Mg(2+)</name>
        <dbReference type="ChEBI" id="CHEBI:18420"/>
    </cofactor>
    <text evidence="7">Binds 1 Mg(2+) ion per subunit.</text>
</comment>
<evidence type="ECO:0000256" key="3">
    <source>
        <dbReference type="ARBA" id="ARBA00022741"/>
    </source>
</evidence>
<dbReference type="InterPro" id="IPR031322">
    <property type="entry name" value="Shikimate/glucono_kinase"/>
</dbReference>
<evidence type="ECO:0000256" key="7">
    <source>
        <dbReference type="HAMAP-Rule" id="MF_00109"/>
    </source>
</evidence>
<comment type="caution">
    <text evidence="7">Lacks conserved residue(s) required for the propagation of feature annotation.</text>
</comment>
<comment type="subcellular location">
    <subcellularLocation>
        <location evidence="7">Cytoplasm</location>
    </subcellularLocation>
</comment>
<keyword evidence="5 7" id="KW-0067">ATP-binding</keyword>
<dbReference type="GO" id="GO:0000287">
    <property type="term" value="F:magnesium ion binding"/>
    <property type="evidence" value="ECO:0007669"/>
    <property type="project" value="UniProtKB-UniRule"/>
</dbReference>
<dbReference type="PANTHER" id="PTHR21087:SF16">
    <property type="entry name" value="SHIKIMATE KINASE 1, CHLOROPLASTIC"/>
    <property type="match status" value="1"/>
</dbReference>
<dbReference type="EC" id="2.7.1.71" evidence="7"/>
<feature type="binding site" evidence="7">
    <location>
        <position position="37"/>
    </location>
    <ligand>
        <name>substrate</name>
    </ligand>
</feature>
<dbReference type="InterPro" id="IPR027417">
    <property type="entry name" value="P-loop_NTPase"/>
</dbReference>
<dbReference type="Gene3D" id="3.40.50.300">
    <property type="entry name" value="P-loop containing nucleotide triphosphate hydrolases"/>
    <property type="match status" value="1"/>
</dbReference>
<accession>A0A934M628</accession>
<dbReference type="HAMAP" id="MF_00109">
    <property type="entry name" value="Shikimate_kinase"/>
    <property type="match status" value="1"/>
</dbReference>
<keyword evidence="2 7" id="KW-0808">Transferase</keyword>
<dbReference type="GO" id="GO:0005524">
    <property type="term" value="F:ATP binding"/>
    <property type="evidence" value="ECO:0007669"/>
    <property type="project" value="UniProtKB-UniRule"/>
</dbReference>
<sequence length="166" mass="19154">MNKLNKNIILIGMPGCGKTTIGKVLAKRLKVEFIDMDWYIEKQSGKTISKIFEKGEEYFRQLENEAARKLGEKNQVIISTGGGVIKNLENIELLKKNGIVVFIDRPVEDIKKNIETSKRPLLKQGVDKIYDLFKERYNIYKECCDFQIINDSSIDEIIQKIIKILN</sequence>
<dbReference type="Pfam" id="PF01202">
    <property type="entry name" value="SKI"/>
    <property type="match status" value="1"/>
</dbReference>
<dbReference type="PANTHER" id="PTHR21087">
    <property type="entry name" value="SHIKIMATE KINASE"/>
    <property type="match status" value="1"/>
</dbReference>
<comment type="function">
    <text evidence="7">Catalyzes the specific phosphorylation of the 3-hydroxyl group of shikimic acid using ATP as a cosubstrate.</text>
</comment>
<keyword evidence="6 7" id="KW-0057">Aromatic amino acid biosynthesis</keyword>
<dbReference type="InterPro" id="IPR000623">
    <property type="entry name" value="Shikimate_kinase/TSH1"/>
</dbReference>
<evidence type="ECO:0000256" key="4">
    <source>
        <dbReference type="ARBA" id="ARBA00022777"/>
    </source>
</evidence>
<gene>
    <name evidence="7" type="primary">aroK</name>
    <name evidence="8" type="ORF">I6U51_07940</name>
</gene>
<feature type="binding site" evidence="7">
    <location>
        <position position="119"/>
    </location>
    <ligand>
        <name>ATP</name>
        <dbReference type="ChEBI" id="CHEBI:30616"/>
    </ligand>
</feature>
<dbReference type="RefSeq" id="WP_211142135.1">
    <property type="nucleotide sequence ID" value="NZ_JAEEGB010000007.1"/>
</dbReference>
<comment type="similarity">
    <text evidence="7">Belongs to the shikimate kinase family.</text>
</comment>
<reference evidence="8" key="1">
    <citation type="submission" date="2020-12" db="EMBL/GenBank/DDBJ databases">
        <title>Clostridium thailandense sp. nov., a novel acetogenic bacterium isolated from peat land soil in Thailand.</title>
        <authorList>
            <person name="Chaikitkaew S."/>
            <person name="Birkeland N.K."/>
        </authorList>
    </citation>
    <scope>NUCLEOTIDE SEQUENCE</scope>
    <source>
        <strain evidence="8">DSM 17425</strain>
    </source>
</reference>
<keyword evidence="3 7" id="KW-0547">Nucleotide-binding</keyword>
<evidence type="ECO:0000256" key="5">
    <source>
        <dbReference type="ARBA" id="ARBA00022840"/>
    </source>
</evidence>
<feature type="binding site" evidence="7">
    <location>
        <position position="136"/>
    </location>
    <ligand>
        <name>substrate</name>
    </ligand>
</feature>
<protein>
    <recommendedName>
        <fullName evidence="7">Shikimate kinase</fullName>
        <shortName evidence="7">SK</shortName>
        <ecNumber evidence="7">2.7.1.71</ecNumber>
    </recommendedName>
</protein>